<evidence type="ECO:0000313" key="1">
    <source>
        <dbReference type="EMBL" id="CAB4148873.1"/>
    </source>
</evidence>
<protein>
    <submittedName>
        <fullName evidence="1">Uncharacterized protein</fullName>
    </submittedName>
</protein>
<organism evidence="1">
    <name type="scientific">uncultured Caudovirales phage</name>
    <dbReference type="NCBI Taxonomy" id="2100421"/>
    <lineage>
        <taxon>Viruses</taxon>
        <taxon>Duplodnaviria</taxon>
        <taxon>Heunggongvirae</taxon>
        <taxon>Uroviricota</taxon>
        <taxon>Caudoviricetes</taxon>
        <taxon>Peduoviridae</taxon>
        <taxon>Maltschvirus</taxon>
        <taxon>Maltschvirus maltsch</taxon>
    </lineage>
</organism>
<proteinExistence type="predicted"/>
<dbReference type="EMBL" id="LR796498">
    <property type="protein sequence ID" value="CAB4148873.1"/>
    <property type="molecule type" value="Genomic_DNA"/>
</dbReference>
<gene>
    <name evidence="1" type="ORF">UFOVP526_30</name>
</gene>
<accession>A0A6J5MUU6</accession>
<name>A0A6J5MUU6_9CAUD</name>
<reference evidence="1" key="1">
    <citation type="submission" date="2020-04" db="EMBL/GenBank/DDBJ databases">
        <authorList>
            <person name="Chiriac C."/>
            <person name="Salcher M."/>
            <person name="Ghai R."/>
            <person name="Kavagutti S V."/>
        </authorList>
    </citation>
    <scope>NUCLEOTIDE SEQUENCE</scope>
</reference>
<sequence length="164" mass="18181">MKTSDIEQIIKNNPHTVFYRSAGYKEYFTIEGFTFEQRTKYAQPTKVAITRGVHISIDSAENTATICIAPQTQTRTLTQITGTSHANADAMQKAVVKARILVEAEREVRAKNHANLGIVGGDIRAAFDNHNIDINWNTIQVSPNNLTLTLTLEQAQALLNIIEG</sequence>